<dbReference type="OrthoDB" id="364779at2759"/>
<dbReference type="GeneID" id="25732359"/>
<evidence type="ECO:0000313" key="2">
    <source>
        <dbReference type="EMBL" id="KIY93197.1"/>
    </source>
</evidence>
<feature type="region of interest" description="Disordered" evidence="1">
    <location>
        <begin position="91"/>
        <end position="159"/>
    </location>
</feature>
<protein>
    <submittedName>
        <fullName evidence="2">Uncharacterized protein</fullName>
    </submittedName>
</protein>
<dbReference type="Proteomes" id="UP000054498">
    <property type="component" value="Unassembled WGS sequence"/>
</dbReference>
<dbReference type="AlphaFoldDB" id="A0A0D2IZD8"/>
<proteinExistence type="predicted"/>
<evidence type="ECO:0000313" key="3">
    <source>
        <dbReference type="Proteomes" id="UP000054498"/>
    </source>
</evidence>
<name>A0A0D2IZD8_9CHLO</name>
<gene>
    <name evidence="2" type="ORF">MNEG_14765</name>
</gene>
<dbReference type="RefSeq" id="XP_013892217.1">
    <property type="nucleotide sequence ID" value="XM_014036763.1"/>
</dbReference>
<sequence length="289" mass="31657">MSARRRRKDANAAAVTVATPAACRITFATISALKPAGADSDMWHAQQMLVQHAQQLLGGLRIEQEGRPRGLLRHHRPRGAPLAWLRIGKRGHHAGDKQQHVEEQQQLPQQQQQEQQQQQPQKQQRAAQRRFPLSAKQLEEQQRQQQEQAAAPASGKGVPSGQMLVAAATTAATTLIAAASSSLPGAKHSQPHPQAVLAVTAAAGGCAGAPPEGVQRNQLRHRRKGDAPQDDKGDDVVCVEALEGGRRRVYRLRCGYEGGRHWHGFDMVEDEQTHQGRAKELVKSYLLPQ</sequence>
<organism evidence="2 3">
    <name type="scientific">Monoraphidium neglectum</name>
    <dbReference type="NCBI Taxonomy" id="145388"/>
    <lineage>
        <taxon>Eukaryota</taxon>
        <taxon>Viridiplantae</taxon>
        <taxon>Chlorophyta</taxon>
        <taxon>core chlorophytes</taxon>
        <taxon>Chlorophyceae</taxon>
        <taxon>CS clade</taxon>
        <taxon>Sphaeropleales</taxon>
        <taxon>Selenastraceae</taxon>
        <taxon>Monoraphidium</taxon>
    </lineage>
</organism>
<reference evidence="2 3" key="1">
    <citation type="journal article" date="2013" name="BMC Genomics">
        <title>Reconstruction of the lipid metabolism for the microalga Monoraphidium neglectum from its genome sequence reveals characteristics suitable for biofuel production.</title>
        <authorList>
            <person name="Bogen C."/>
            <person name="Al-Dilaimi A."/>
            <person name="Albersmeier A."/>
            <person name="Wichmann J."/>
            <person name="Grundmann M."/>
            <person name="Rupp O."/>
            <person name="Lauersen K.J."/>
            <person name="Blifernez-Klassen O."/>
            <person name="Kalinowski J."/>
            <person name="Goesmann A."/>
            <person name="Mussgnug J.H."/>
            <person name="Kruse O."/>
        </authorList>
    </citation>
    <scope>NUCLEOTIDE SEQUENCE [LARGE SCALE GENOMIC DNA]</scope>
    <source>
        <strain evidence="2 3">SAG 48.87</strain>
    </source>
</reference>
<keyword evidence="3" id="KW-1185">Reference proteome</keyword>
<evidence type="ECO:0000256" key="1">
    <source>
        <dbReference type="SAM" id="MobiDB-lite"/>
    </source>
</evidence>
<feature type="region of interest" description="Disordered" evidence="1">
    <location>
        <begin position="208"/>
        <end position="232"/>
    </location>
</feature>
<feature type="non-terminal residue" evidence="2">
    <location>
        <position position="289"/>
    </location>
</feature>
<feature type="compositionally biased region" description="Low complexity" evidence="1">
    <location>
        <begin position="104"/>
        <end position="124"/>
    </location>
</feature>
<dbReference type="KEGG" id="mng:MNEG_14765"/>
<accession>A0A0D2IZD8</accession>
<dbReference type="EMBL" id="KK104964">
    <property type="protein sequence ID" value="KIY93197.1"/>
    <property type="molecule type" value="Genomic_DNA"/>
</dbReference>
<feature type="compositionally biased region" description="Basic and acidic residues" evidence="1">
    <location>
        <begin position="93"/>
        <end position="103"/>
    </location>
</feature>